<sequence length="171" mass="19853">MKIKLVEFAKLTSTNDYLKENYESLPSFTLVRTDFQTSGRGQFDRKWVSSKGKNLLFSLLLKDVPFDQITHIKEWVKSSLFASFGKLGLDAYFKEPNDFYTNEKKLCGILIETKNNEERFEYIIIGVGVNVNQILFRDFKATSILKETKKQVDVRKVLSIIVNNLLENYFG</sequence>
<dbReference type="KEGG" id="ahk:NCTC10172_00173"/>
<dbReference type="AlphaFoldDB" id="A0A449BI85"/>
<keyword evidence="1" id="KW-0436">Ligase</keyword>
<name>A0A449BI85_9MOLU</name>
<gene>
    <name evidence="3" type="primary">birA</name>
    <name evidence="3" type="ORF">NCTC10172_00173</name>
</gene>
<dbReference type="SUPFAM" id="SSF55681">
    <property type="entry name" value="Class II aaRS and biotin synthetases"/>
    <property type="match status" value="1"/>
</dbReference>
<evidence type="ECO:0000259" key="2">
    <source>
        <dbReference type="PROSITE" id="PS51733"/>
    </source>
</evidence>
<dbReference type="EMBL" id="LR215050">
    <property type="protein sequence ID" value="VEU82166.1"/>
    <property type="molecule type" value="Genomic_DNA"/>
</dbReference>
<dbReference type="PANTHER" id="PTHR12835">
    <property type="entry name" value="BIOTIN PROTEIN LIGASE"/>
    <property type="match status" value="1"/>
</dbReference>
<dbReference type="InterPro" id="IPR004408">
    <property type="entry name" value="Biotin_CoA_COase_ligase"/>
</dbReference>
<organism evidence="3 4">
    <name type="scientific">Acholeplasma hippikon</name>
    <dbReference type="NCBI Taxonomy" id="264636"/>
    <lineage>
        <taxon>Bacteria</taxon>
        <taxon>Bacillati</taxon>
        <taxon>Mycoplasmatota</taxon>
        <taxon>Mollicutes</taxon>
        <taxon>Acholeplasmatales</taxon>
        <taxon>Acholeplasmataceae</taxon>
        <taxon>Acholeplasma</taxon>
    </lineage>
</organism>
<dbReference type="CDD" id="cd16442">
    <property type="entry name" value="BPL"/>
    <property type="match status" value="1"/>
</dbReference>
<dbReference type="GO" id="GO:0005737">
    <property type="term" value="C:cytoplasm"/>
    <property type="evidence" value="ECO:0007669"/>
    <property type="project" value="TreeGrafter"/>
</dbReference>
<evidence type="ECO:0000256" key="1">
    <source>
        <dbReference type="ARBA" id="ARBA00022598"/>
    </source>
</evidence>
<dbReference type="PANTHER" id="PTHR12835:SF5">
    <property type="entry name" value="BIOTIN--PROTEIN LIGASE"/>
    <property type="match status" value="1"/>
</dbReference>
<reference evidence="3 4" key="1">
    <citation type="submission" date="2019-01" db="EMBL/GenBank/DDBJ databases">
        <authorList>
            <consortium name="Pathogen Informatics"/>
        </authorList>
    </citation>
    <scope>NUCLEOTIDE SEQUENCE [LARGE SCALE GENOMIC DNA]</scope>
    <source>
        <strain evidence="3 4">NCTC10172</strain>
    </source>
</reference>
<keyword evidence="4" id="KW-1185">Reference proteome</keyword>
<dbReference type="NCBIfam" id="TIGR00121">
    <property type="entry name" value="birA_ligase"/>
    <property type="match status" value="1"/>
</dbReference>
<accession>A0A449BI85</accession>
<dbReference type="GO" id="GO:0004077">
    <property type="term" value="F:biotin--[biotin carboxyl-carrier protein] ligase activity"/>
    <property type="evidence" value="ECO:0007669"/>
    <property type="project" value="InterPro"/>
</dbReference>
<evidence type="ECO:0000313" key="4">
    <source>
        <dbReference type="Proteomes" id="UP000290909"/>
    </source>
</evidence>
<dbReference type="Gene3D" id="3.30.930.10">
    <property type="entry name" value="Bira Bifunctional Protein, Domain 2"/>
    <property type="match status" value="1"/>
</dbReference>
<protein>
    <submittedName>
        <fullName evidence="3">Bifunctional protein BirA</fullName>
    </submittedName>
</protein>
<dbReference type="PROSITE" id="PS51733">
    <property type="entry name" value="BPL_LPL_CATALYTIC"/>
    <property type="match status" value="1"/>
</dbReference>
<proteinExistence type="predicted"/>
<dbReference type="InterPro" id="IPR004143">
    <property type="entry name" value="BPL_LPL_catalytic"/>
</dbReference>
<dbReference type="STRING" id="1408416.GCA_000702765_00728"/>
<evidence type="ECO:0000313" key="3">
    <source>
        <dbReference type="EMBL" id="VEU82166.1"/>
    </source>
</evidence>
<dbReference type="Pfam" id="PF03099">
    <property type="entry name" value="BPL_LplA_LipB"/>
    <property type="match status" value="1"/>
</dbReference>
<feature type="domain" description="BPL/LPL catalytic" evidence="2">
    <location>
        <begin position="1"/>
        <end position="171"/>
    </location>
</feature>
<dbReference type="RefSeq" id="WP_051658999.1">
    <property type="nucleotide sequence ID" value="NZ_LR215050.1"/>
</dbReference>
<dbReference type="Proteomes" id="UP000290909">
    <property type="component" value="Chromosome"/>
</dbReference>
<dbReference type="InterPro" id="IPR045864">
    <property type="entry name" value="aa-tRNA-synth_II/BPL/LPL"/>
</dbReference>